<comment type="subcellular location">
    <subcellularLocation>
        <location evidence="1">Cell envelope</location>
    </subcellularLocation>
</comment>
<feature type="chain" id="PRO_5046273250" evidence="4">
    <location>
        <begin position="22"/>
        <end position="413"/>
    </location>
</feature>
<dbReference type="InterPro" id="IPR028082">
    <property type="entry name" value="Peripla_BP_I"/>
</dbReference>
<feature type="region of interest" description="Disordered" evidence="3">
    <location>
        <begin position="27"/>
        <end position="48"/>
    </location>
</feature>
<evidence type="ECO:0000256" key="2">
    <source>
        <dbReference type="ARBA" id="ARBA00022729"/>
    </source>
</evidence>
<dbReference type="PROSITE" id="PS51257">
    <property type="entry name" value="PROKAR_LIPOPROTEIN"/>
    <property type="match status" value="1"/>
</dbReference>
<evidence type="ECO:0000256" key="1">
    <source>
        <dbReference type="ARBA" id="ARBA00004196"/>
    </source>
</evidence>
<accession>A0ABT9D539</accession>
<dbReference type="PANTHER" id="PTHR30036">
    <property type="entry name" value="D-XYLOSE-BINDING PERIPLASMIC PROTEIN"/>
    <property type="match status" value="1"/>
</dbReference>
<evidence type="ECO:0000259" key="5">
    <source>
        <dbReference type="Pfam" id="PF13407"/>
    </source>
</evidence>
<dbReference type="Gene3D" id="3.40.50.2300">
    <property type="match status" value="2"/>
</dbReference>
<evidence type="ECO:0000313" key="7">
    <source>
        <dbReference type="Proteomes" id="UP001232536"/>
    </source>
</evidence>
<name>A0ABT9D539_9CELL</name>
<feature type="signal peptide" evidence="4">
    <location>
        <begin position="1"/>
        <end position="21"/>
    </location>
</feature>
<protein>
    <submittedName>
        <fullName evidence="6">Substrate-binding domain-containing protein</fullName>
    </submittedName>
</protein>
<feature type="domain" description="Periplasmic binding protein" evidence="5">
    <location>
        <begin position="84"/>
        <end position="344"/>
    </location>
</feature>
<dbReference type="PANTHER" id="PTHR30036:SF1">
    <property type="entry name" value="D-XYLOSE-BINDING PERIPLASMIC PROTEIN"/>
    <property type="match status" value="1"/>
</dbReference>
<dbReference type="Proteomes" id="UP001232536">
    <property type="component" value="Unassembled WGS sequence"/>
</dbReference>
<dbReference type="Pfam" id="PF13407">
    <property type="entry name" value="Peripla_BP_4"/>
    <property type="match status" value="1"/>
</dbReference>
<comment type="caution">
    <text evidence="6">The sequence shown here is derived from an EMBL/GenBank/DDBJ whole genome shotgun (WGS) entry which is preliminary data.</text>
</comment>
<proteinExistence type="predicted"/>
<evidence type="ECO:0000313" key="6">
    <source>
        <dbReference type="EMBL" id="MDO8105828.1"/>
    </source>
</evidence>
<dbReference type="EMBL" id="JAUQYP010000001">
    <property type="protein sequence ID" value="MDO8105828.1"/>
    <property type="molecule type" value="Genomic_DNA"/>
</dbReference>
<dbReference type="SUPFAM" id="SSF53822">
    <property type="entry name" value="Periplasmic binding protein-like I"/>
    <property type="match status" value="1"/>
</dbReference>
<reference evidence="6 7" key="1">
    <citation type="submission" date="2023-07" db="EMBL/GenBank/DDBJ databases">
        <title>Description of novel actinomycetes strains, isolated from tidal flat sediment.</title>
        <authorList>
            <person name="Lu C."/>
        </authorList>
    </citation>
    <scope>NUCLEOTIDE SEQUENCE [LARGE SCALE GENOMIC DNA]</scope>
    <source>
        <strain evidence="6 7">SYSU T00b441</strain>
    </source>
</reference>
<dbReference type="InterPro" id="IPR025997">
    <property type="entry name" value="SBP_2_dom"/>
</dbReference>
<keyword evidence="2 4" id="KW-0732">Signal</keyword>
<sequence>MSSRRTLPVLAIVAASGLVLAGCSSSTSGSSSSSSMSPSSGSSGASSSSASVPQVDAGAFTADFSVMSQLKDLASQGKGMIGVLLPDTTTSTRYVQYDAPYLKKAFETAGLSADQFKIDNANGSASTMQTQAEADINAGASVLLVDPLDPGSGAAIESKAKAAGVAVIDYDRLVTGGPKDRYYVSFDNVKVGTLIGQGFVQCVKDWNVQKPQVLIMDGDPTDNNAKLFAQGYNGVLKQYFDNGTYTKVGEPAGTWDPQTAATTFQQQLTAHPNINAAITPNDDNANAVISILKGNGVKPKSFPTTGQDASLPGLQNVLTGYQCGTVYKPIYLEAQAAAALAIYLRAGVTPPSSLVNATTKDTTLNADISSVYTTPIWVTPKNMADTVVKDGAVKVADLCSGNVASACSAAGIS</sequence>
<dbReference type="RefSeq" id="WP_304599529.1">
    <property type="nucleotide sequence ID" value="NZ_JAUQYO010000003.1"/>
</dbReference>
<keyword evidence="7" id="KW-1185">Reference proteome</keyword>
<evidence type="ECO:0000256" key="3">
    <source>
        <dbReference type="SAM" id="MobiDB-lite"/>
    </source>
</evidence>
<gene>
    <name evidence="6" type="ORF">Q6348_01290</name>
</gene>
<evidence type="ECO:0000256" key="4">
    <source>
        <dbReference type="SAM" id="SignalP"/>
    </source>
</evidence>
<dbReference type="InterPro" id="IPR050555">
    <property type="entry name" value="Bact_Solute-Bind_Prot2"/>
</dbReference>
<organism evidence="6 7">
    <name type="scientific">Actinotalea lenta</name>
    <dbReference type="NCBI Taxonomy" id="3064654"/>
    <lineage>
        <taxon>Bacteria</taxon>
        <taxon>Bacillati</taxon>
        <taxon>Actinomycetota</taxon>
        <taxon>Actinomycetes</taxon>
        <taxon>Micrococcales</taxon>
        <taxon>Cellulomonadaceae</taxon>
        <taxon>Actinotalea</taxon>
    </lineage>
</organism>